<dbReference type="SMART" id="SM00530">
    <property type="entry name" value="HTH_XRE"/>
    <property type="match status" value="1"/>
</dbReference>
<dbReference type="AlphaFoldDB" id="A0A6I4IAA7"/>
<dbReference type="SUPFAM" id="SSF47413">
    <property type="entry name" value="lambda repressor-like DNA-binding domains"/>
    <property type="match status" value="1"/>
</dbReference>
<dbReference type="Gene3D" id="1.10.260.40">
    <property type="entry name" value="lambda repressor-like DNA-binding domains"/>
    <property type="match status" value="1"/>
</dbReference>
<dbReference type="EMBL" id="WQLA01000005">
    <property type="protein sequence ID" value="MVN92032.1"/>
    <property type="molecule type" value="Genomic_DNA"/>
</dbReference>
<dbReference type="Proteomes" id="UP000434850">
    <property type="component" value="Unassembled WGS sequence"/>
</dbReference>
<proteinExistence type="predicted"/>
<dbReference type="InterPro" id="IPR010982">
    <property type="entry name" value="Lambda_DNA-bd_dom_sf"/>
</dbReference>
<organism evidence="2 3">
    <name type="scientific">Mucilaginibacter aquatilis</name>
    <dbReference type="NCBI Taxonomy" id="1517760"/>
    <lineage>
        <taxon>Bacteria</taxon>
        <taxon>Pseudomonadati</taxon>
        <taxon>Bacteroidota</taxon>
        <taxon>Sphingobacteriia</taxon>
        <taxon>Sphingobacteriales</taxon>
        <taxon>Sphingobacteriaceae</taxon>
        <taxon>Mucilaginibacter</taxon>
    </lineage>
</organism>
<name>A0A6I4IAA7_9SPHI</name>
<evidence type="ECO:0000313" key="3">
    <source>
        <dbReference type="Proteomes" id="UP000434850"/>
    </source>
</evidence>
<reference evidence="2 3" key="1">
    <citation type="submission" date="2019-12" db="EMBL/GenBank/DDBJ databases">
        <title>Mucilaginibacter sp. HME9299 genome sequencing and assembly.</title>
        <authorList>
            <person name="Kang H."/>
            <person name="Kim H."/>
            <person name="Joh K."/>
        </authorList>
    </citation>
    <scope>NUCLEOTIDE SEQUENCE [LARGE SCALE GENOMIC DNA]</scope>
    <source>
        <strain evidence="2 3">HME9299</strain>
    </source>
</reference>
<dbReference type="PROSITE" id="PS50943">
    <property type="entry name" value="HTH_CROC1"/>
    <property type="match status" value="1"/>
</dbReference>
<accession>A0A6I4IAA7</accession>
<dbReference type="Pfam" id="PF01381">
    <property type="entry name" value="HTH_3"/>
    <property type="match status" value="1"/>
</dbReference>
<gene>
    <name evidence="2" type="ORF">GO816_12920</name>
</gene>
<keyword evidence="3" id="KW-1185">Reference proteome</keyword>
<dbReference type="CDD" id="cd00093">
    <property type="entry name" value="HTH_XRE"/>
    <property type="match status" value="1"/>
</dbReference>
<dbReference type="GO" id="GO:0003677">
    <property type="term" value="F:DNA binding"/>
    <property type="evidence" value="ECO:0007669"/>
    <property type="project" value="InterPro"/>
</dbReference>
<evidence type="ECO:0000259" key="1">
    <source>
        <dbReference type="PROSITE" id="PS50943"/>
    </source>
</evidence>
<dbReference type="RefSeq" id="WP_157542361.1">
    <property type="nucleotide sequence ID" value="NZ_WQLA01000005.1"/>
</dbReference>
<sequence>MAKRHIVEPIAIELLANNVRKHRIKANISQTTLANLVGVTYSQIARIELAEINTSVSMIYLIAKALDIEPSKLLEM</sequence>
<comment type="caution">
    <text evidence="2">The sequence shown here is derived from an EMBL/GenBank/DDBJ whole genome shotgun (WGS) entry which is preliminary data.</text>
</comment>
<protein>
    <submittedName>
        <fullName evidence="2">Helix-turn-helix domain-containing protein</fullName>
    </submittedName>
</protein>
<dbReference type="InterPro" id="IPR001387">
    <property type="entry name" value="Cro/C1-type_HTH"/>
</dbReference>
<dbReference type="OrthoDB" id="798782at2"/>
<evidence type="ECO:0000313" key="2">
    <source>
        <dbReference type="EMBL" id="MVN92032.1"/>
    </source>
</evidence>
<feature type="domain" description="HTH cro/C1-type" evidence="1">
    <location>
        <begin position="19"/>
        <end position="73"/>
    </location>
</feature>